<name>A0ABS1BNF1_9SPHI</name>
<organism evidence="1 2">
    <name type="scientific">Pedobacter segetis</name>
    <dbReference type="NCBI Taxonomy" id="2793069"/>
    <lineage>
        <taxon>Bacteria</taxon>
        <taxon>Pseudomonadati</taxon>
        <taxon>Bacteroidota</taxon>
        <taxon>Sphingobacteriia</taxon>
        <taxon>Sphingobacteriales</taxon>
        <taxon>Sphingobacteriaceae</taxon>
        <taxon>Pedobacter</taxon>
    </lineage>
</organism>
<comment type="caution">
    <text evidence="1">The sequence shown here is derived from an EMBL/GenBank/DDBJ whole genome shotgun (WGS) entry which is preliminary data.</text>
</comment>
<keyword evidence="2" id="KW-1185">Reference proteome</keyword>
<sequence length="41" mass="4336">MIGLSIVIKGPITGTNTDLNGQFIINIPQGKSSTLVFNYIG</sequence>
<reference evidence="1 2" key="1">
    <citation type="submission" date="2020-12" db="EMBL/GenBank/DDBJ databases">
        <title>Bacterial novel species Pedobacter sp. SD-b isolated from soil.</title>
        <authorList>
            <person name="Jung H.-Y."/>
        </authorList>
    </citation>
    <scope>NUCLEOTIDE SEQUENCE [LARGE SCALE GENOMIC DNA]</scope>
    <source>
        <strain evidence="1 2">SD-b</strain>
    </source>
</reference>
<dbReference type="SUPFAM" id="SSF49464">
    <property type="entry name" value="Carboxypeptidase regulatory domain-like"/>
    <property type="match status" value="1"/>
</dbReference>
<proteinExistence type="predicted"/>
<dbReference type="Proteomes" id="UP000660024">
    <property type="component" value="Unassembled WGS sequence"/>
</dbReference>
<evidence type="ECO:0000313" key="1">
    <source>
        <dbReference type="EMBL" id="MBK0384420.1"/>
    </source>
</evidence>
<dbReference type="InterPro" id="IPR008969">
    <property type="entry name" value="CarboxyPept-like_regulatory"/>
</dbReference>
<evidence type="ECO:0008006" key="3">
    <source>
        <dbReference type="Google" id="ProtNLM"/>
    </source>
</evidence>
<evidence type="ECO:0000313" key="2">
    <source>
        <dbReference type="Proteomes" id="UP000660024"/>
    </source>
</evidence>
<protein>
    <recommendedName>
        <fullName evidence="3">CarboxypepD_reg-like domain-containing protein</fullName>
    </recommendedName>
</protein>
<dbReference type="EMBL" id="JAEHFY010000031">
    <property type="protein sequence ID" value="MBK0384420.1"/>
    <property type="molecule type" value="Genomic_DNA"/>
</dbReference>
<accession>A0ABS1BNF1</accession>
<gene>
    <name evidence="1" type="ORF">I5M32_15755</name>
</gene>
<dbReference type="Pfam" id="PF13715">
    <property type="entry name" value="CarbopepD_reg_2"/>
    <property type="match status" value="1"/>
</dbReference>